<feature type="compositionally biased region" description="Pro residues" evidence="1">
    <location>
        <begin position="238"/>
        <end position="255"/>
    </location>
</feature>
<evidence type="ECO:0008006" key="4">
    <source>
        <dbReference type="Google" id="ProtNLM"/>
    </source>
</evidence>
<feature type="compositionally biased region" description="Low complexity" evidence="1">
    <location>
        <begin position="1158"/>
        <end position="1184"/>
    </location>
</feature>
<dbReference type="Gene3D" id="2.30.29.30">
    <property type="entry name" value="Pleckstrin-homology domain (PH domain)/Phosphotyrosine-binding domain (PTB)"/>
    <property type="match status" value="2"/>
</dbReference>
<feature type="compositionally biased region" description="Polar residues" evidence="1">
    <location>
        <begin position="590"/>
        <end position="601"/>
    </location>
</feature>
<feature type="region of interest" description="Disordered" evidence="1">
    <location>
        <begin position="32"/>
        <end position="318"/>
    </location>
</feature>
<dbReference type="OrthoDB" id="5865767at2759"/>
<organism evidence="2 3">
    <name type="scientific">Coprinellus micaceus</name>
    <name type="common">Glistening ink-cap mushroom</name>
    <name type="synonym">Coprinus micaceus</name>
    <dbReference type="NCBI Taxonomy" id="71717"/>
    <lineage>
        <taxon>Eukaryota</taxon>
        <taxon>Fungi</taxon>
        <taxon>Dikarya</taxon>
        <taxon>Basidiomycota</taxon>
        <taxon>Agaricomycotina</taxon>
        <taxon>Agaricomycetes</taxon>
        <taxon>Agaricomycetidae</taxon>
        <taxon>Agaricales</taxon>
        <taxon>Agaricineae</taxon>
        <taxon>Psathyrellaceae</taxon>
        <taxon>Coprinellus</taxon>
    </lineage>
</organism>
<reference evidence="2 3" key="1">
    <citation type="journal article" date="2019" name="Nat. Ecol. Evol.">
        <title>Megaphylogeny resolves global patterns of mushroom evolution.</title>
        <authorList>
            <person name="Varga T."/>
            <person name="Krizsan K."/>
            <person name="Foldi C."/>
            <person name="Dima B."/>
            <person name="Sanchez-Garcia M."/>
            <person name="Sanchez-Ramirez S."/>
            <person name="Szollosi G.J."/>
            <person name="Szarkandi J.G."/>
            <person name="Papp V."/>
            <person name="Albert L."/>
            <person name="Andreopoulos W."/>
            <person name="Angelini C."/>
            <person name="Antonin V."/>
            <person name="Barry K.W."/>
            <person name="Bougher N.L."/>
            <person name="Buchanan P."/>
            <person name="Buyck B."/>
            <person name="Bense V."/>
            <person name="Catcheside P."/>
            <person name="Chovatia M."/>
            <person name="Cooper J."/>
            <person name="Damon W."/>
            <person name="Desjardin D."/>
            <person name="Finy P."/>
            <person name="Geml J."/>
            <person name="Haridas S."/>
            <person name="Hughes K."/>
            <person name="Justo A."/>
            <person name="Karasinski D."/>
            <person name="Kautmanova I."/>
            <person name="Kiss B."/>
            <person name="Kocsube S."/>
            <person name="Kotiranta H."/>
            <person name="LaButti K.M."/>
            <person name="Lechner B.E."/>
            <person name="Liimatainen K."/>
            <person name="Lipzen A."/>
            <person name="Lukacs Z."/>
            <person name="Mihaltcheva S."/>
            <person name="Morgado L.N."/>
            <person name="Niskanen T."/>
            <person name="Noordeloos M.E."/>
            <person name="Ohm R.A."/>
            <person name="Ortiz-Santana B."/>
            <person name="Ovrebo C."/>
            <person name="Racz N."/>
            <person name="Riley R."/>
            <person name="Savchenko A."/>
            <person name="Shiryaev A."/>
            <person name="Soop K."/>
            <person name="Spirin V."/>
            <person name="Szebenyi C."/>
            <person name="Tomsovsky M."/>
            <person name="Tulloss R.E."/>
            <person name="Uehling J."/>
            <person name="Grigoriev I.V."/>
            <person name="Vagvolgyi C."/>
            <person name="Papp T."/>
            <person name="Martin F.M."/>
            <person name="Miettinen O."/>
            <person name="Hibbett D.S."/>
            <person name="Nagy L.G."/>
        </authorList>
    </citation>
    <scope>NUCLEOTIDE SEQUENCE [LARGE SCALE GENOMIC DNA]</scope>
    <source>
        <strain evidence="2 3">FP101781</strain>
    </source>
</reference>
<dbReference type="STRING" id="71717.A0A4Y7TJW2"/>
<feature type="compositionally biased region" description="Polar residues" evidence="1">
    <location>
        <begin position="60"/>
        <end position="70"/>
    </location>
</feature>
<feature type="compositionally biased region" description="Polar residues" evidence="1">
    <location>
        <begin position="609"/>
        <end position="626"/>
    </location>
</feature>
<feature type="compositionally biased region" description="Polar residues" evidence="1">
    <location>
        <begin position="824"/>
        <end position="836"/>
    </location>
</feature>
<feature type="compositionally biased region" description="Basic and acidic residues" evidence="1">
    <location>
        <begin position="1249"/>
        <end position="1258"/>
    </location>
</feature>
<feature type="region of interest" description="Disordered" evidence="1">
    <location>
        <begin position="407"/>
        <end position="626"/>
    </location>
</feature>
<feature type="compositionally biased region" description="Low complexity" evidence="1">
    <location>
        <begin position="1016"/>
        <end position="1042"/>
    </location>
</feature>
<feature type="compositionally biased region" description="Polar residues" evidence="1">
    <location>
        <begin position="1360"/>
        <end position="1371"/>
    </location>
</feature>
<feature type="compositionally biased region" description="Basic and acidic residues" evidence="1">
    <location>
        <begin position="477"/>
        <end position="486"/>
    </location>
</feature>
<gene>
    <name evidence="2" type="ORF">FA13DRAFT_77126</name>
</gene>
<evidence type="ECO:0000256" key="1">
    <source>
        <dbReference type="SAM" id="MobiDB-lite"/>
    </source>
</evidence>
<name>A0A4Y7TJW2_COPMI</name>
<feature type="region of interest" description="Disordered" evidence="1">
    <location>
        <begin position="1014"/>
        <end position="1108"/>
    </location>
</feature>
<dbReference type="EMBL" id="QPFP01000010">
    <property type="protein sequence ID" value="TEB34261.1"/>
    <property type="molecule type" value="Genomic_DNA"/>
</dbReference>
<feature type="compositionally biased region" description="Polar residues" evidence="1">
    <location>
        <begin position="655"/>
        <end position="670"/>
    </location>
</feature>
<dbReference type="PANTHER" id="PTHR37283:SF1">
    <property type="entry name" value="PH DOMAIN-CONTAINING PROTEIN YHR131C"/>
    <property type="match status" value="1"/>
</dbReference>
<feature type="compositionally biased region" description="Acidic residues" evidence="1">
    <location>
        <begin position="456"/>
        <end position="476"/>
    </location>
</feature>
<feature type="compositionally biased region" description="Polar residues" evidence="1">
    <location>
        <begin position="1140"/>
        <end position="1152"/>
    </location>
</feature>
<keyword evidence="3" id="KW-1185">Reference proteome</keyword>
<sequence length="1379" mass="147514">MEELERPASSRSIRPSRFTQTISRFKGIIRIPVRKVTTLNGPNAPQKPSVREGRGRGHQQPANHPYSRTPTAIRRESMKPYMSQPMLGLQRSSMDTDPYQHSHPDSDMSSSASPDPSPSRLNSDFPLPTSKGRLSEDSRRHSRRLSLHSLASQPIDGISAQVTVPQPKAIDGLPRQSLRISTSEDTKEPTPPTPPPKSARHLTPKSMPEVPTSPPKPLTTDHSTPSAAKPSTITLSPSPSPPRTRPPRPIRPLPQVPSGLSRASSLTAAAMTTEKQPAARLAEPRPNPVTYDSSPAVPTRISLASPPMPNASSSEAPIHRALSNPPLEALLRSASEADGQTLQVTINNEASPSGLEEGPTTPTRPLKISLPNLSRRISLLQATNGGARLSPTVLHRPLPLPILNLPKLPPTMPSSGDDVLAEGSSLSRRRSERVGLGSMPALPLQGALRGAGGHEEPDDTEDDDEEMEDIDEDATEDDHSYSHGHDDDDVSAHNPGTATSDSSSASGFSDEGLLGRGSYDLPSPSEASGSVLRRSAKPELPPLSVTSPLDIRFQAETAPSLTPGMIRNADGVVGSLSDKKGKQRQAVPSPLSSGYASSVESEPSPDMGVSTSRNSRPSLILSTPRPSSYRPFALAGEYVTVPQSIAPSRSEGSDKTPSAQPRTDPFLNSSPPSPLATPRAISQVGDSPTSNFNVNWQRHSVILGSLGSPLATPGTPLVQRPSFYKRASRSLVDLHSIATKEAIEKLLREEEEKQERVRRQMLLKRNVGTASVAGAGVTANTPLLPPSMPEETLPKRASEANATRIASTMREGATRLEALGGPSSPETSKLATTGSNLAGEGDVGPSVPRMDGGIRSSMLGHGGIGGETKQQNRISMAPAYEVATATSFANPLQAPLRRRRSMPTYNESTDPPPYPSFAPFPLGRHAKLQIAPREDEGHEELPCYSNSIYLKAIMPRKMEFSSPGVQAKDRKWRRVMCVLEGTVFKVYRCPVGPGGVSAIEQWWESKVGAGDSVSYPSGPGSSAASPPGPGSARARANANVDAARSREEEKASQQYLHRIVQDELTADGGSRTPDEELDEQSASRIQLPPPPSVHVQRHPHHPPPAPVAISKSALNLAVHFLKPGSRHTRSSSDAGPPSPSLFNNQPRSSLNLPRSGATTPTSSSFSSTSRSHSPLPSASTSTTTVADGVRSHSPMPSSRLVVPSSSSTLASRPTTPSTGCSSGRSSSRMRNHDAPTPPRSARSDTSSKLGDDIPDPHERDLLKCYTMQNAESGLGNDYLKRKNVIRVRLEGEQFLLQAKDVPSVVQWIEGLQSATNVALDLDDRPMPRGPIFPRRRRRRRPAIPPINTESTAPAIRPATVTETYTPTSATAGQPALRRT</sequence>
<proteinExistence type="predicted"/>
<feature type="region of interest" description="Disordered" evidence="1">
    <location>
        <begin position="1325"/>
        <end position="1379"/>
    </location>
</feature>
<feature type="region of interest" description="Disordered" evidence="1">
    <location>
        <begin position="1124"/>
        <end position="1258"/>
    </location>
</feature>
<comment type="caution">
    <text evidence="2">The sequence shown here is derived from an EMBL/GenBank/DDBJ whole genome shotgun (WGS) entry which is preliminary data.</text>
</comment>
<feature type="compositionally biased region" description="Low complexity" evidence="1">
    <location>
        <begin position="496"/>
        <end position="510"/>
    </location>
</feature>
<accession>A0A4Y7TJW2</accession>
<dbReference type="PRINTS" id="PR01217">
    <property type="entry name" value="PRICHEXTENSN"/>
</dbReference>
<feature type="region of interest" description="Disordered" evidence="1">
    <location>
        <begin position="644"/>
        <end position="688"/>
    </location>
</feature>
<evidence type="ECO:0000313" key="2">
    <source>
        <dbReference type="EMBL" id="TEB34261.1"/>
    </source>
</evidence>
<dbReference type="InterPro" id="IPR011993">
    <property type="entry name" value="PH-like_dom_sf"/>
</dbReference>
<protein>
    <recommendedName>
        <fullName evidence="4">PH domain-containing protein</fullName>
    </recommendedName>
</protein>
<evidence type="ECO:0000313" key="3">
    <source>
        <dbReference type="Proteomes" id="UP000298030"/>
    </source>
</evidence>
<feature type="region of interest" description="Disordered" evidence="1">
    <location>
        <begin position="346"/>
        <end position="368"/>
    </location>
</feature>
<feature type="compositionally biased region" description="Low complexity" evidence="1">
    <location>
        <begin position="1193"/>
        <end position="1228"/>
    </location>
</feature>
<feature type="region of interest" description="Disordered" evidence="1">
    <location>
        <begin position="817"/>
        <end position="849"/>
    </location>
</feature>
<dbReference type="PANTHER" id="PTHR37283">
    <property type="entry name" value="PH DOMAIN-CONTAINING PROTEIN YHR131C"/>
    <property type="match status" value="1"/>
</dbReference>
<dbReference type="SUPFAM" id="SSF50729">
    <property type="entry name" value="PH domain-like"/>
    <property type="match status" value="1"/>
</dbReference>
<dbReference type="Proteomes" id="UP000298030">
    <property type="component" value="Unassembled WGS sequence"/>
</dbReference>